<evidence type="ECO:0000256" key="4">
    <source>
        <dbReference type="ARBA" id="ARBA00023098"/>
    </source>
</evidence>
<evidence type="ECO:0000256" key="3">
    <source>
        <dbReference type="ARBA" id="ARBA00022963"/>
    </source>
</evidence>
<keyword evidence="4 5" id="KW-0443">Lipid metabolism</keyword>
<dbReference type="PANTHER" id="PTHR10272:SF0">
    <property type="entry name" value="PLATELET-ACTIVATING FACTOR ACETYLHYDROLASE"/>
    <property type="match status" value="1"/>
</dbReference>
<dbReference type="InterPro" id="IPR029058">
    <property type="entry name" value="AB_hydrolase_fold"/>
</dbReference>
<evidence type="ECO:0000313" key="6">
    <source>
        <dbReference type="Proteomes" id="UP000695022"/>
    </source>
</evidence>
<keyword evidence="6" id="KW-1185">Reference proteome</keyword>
<protein>
    <recommendedName>
        <fullName evidence="1 5">1-alkyl-2-acetylglycerophosphocholine esterase</fullName>
        <ecNumber evidence="1 5">3.1.1.47</ecNumber>
    </recommendedName>
</protein>
<dbReference type="GeneID" id="106805141"/>
<sequence length="399" mass="45567">MPHMPKHLPLPKGDHIVGALDVMTGPMKDGTFLRLYYPIPHCDVTNYNKRWPAWAERTQYVDSYIKIMRWPLFAGRWLANWLIGELKVPVVWQAPILREDGRKFPVVIFSHGLGGNRTTYSYLCMDLASHGFVVAALEHRDQSAGATYFYNKHNMSQVDDSDDEAPLVMEEEWLPYYRPTKEDDEFEIRSDQNIIRANEVKKAYDLLRDLNLGRHILNQCDPSFSTAQFADVLDMQSGCGVMGHSFGAATIIKAMAEDKRFRVGVALDAWMFPLAEECYEHVDQPLLFINSEEFQWKENVLKILKLDTGNEDRKMITIRGTVHQSVSDFSLMIRGVMGKMVKANGSKDPDAVMDINNRSAVAFLWKYLGYKGNDSFWAYIMGNSRDVIMGTNVKLSSGK</sequence>
<dbReference type="SUPFAM" id="SSF53474">
    <property type="entry name" value="alpha/beta-Hydrolases"/>
    <property type="match status" value="1"/>
</dbReference>
<dbReference type="InterPro" id="IPR016715">
    <property type="entry name" value="PAF_acetylhydro_eukaryote"/>
</dbReference>
<evidence type="ECO:0000256" key="1">
    <source>
        <dbReference type="ARBA" id="ARBA00013201"/>
    </source>
</evidence>
<dbReference type="PANTHER" id="PTHR10272">
    <property type="entry name" value="PLATELET-ACTIVATING FACTOR ACETYLHYDROLASE"/>
    <property type="match status" value="1"/>
</dbReference>
<reference evidence="7 8" key="1">
    <citation type="submission" date="2025-05" db="UniProtKB">
        <authorList>
            <consortium name="RefSeq"/>
        </authorList>
    </citation>
    <scope>IDENTIFICATION</scope>
</reference>
<keyword evidence="2 5" id="KW-0378">Hydrolase</keyword>
<evidence type="ECO:0000313" key="8">
    <source>
        <dbReference type="RefSeq" id="XP_014662115.1"/>
    </source>
</evidence>
<dbReference type="Proteomes" id="UP000695022">
    <property type="component" value="Unplaced"/>
</dbReference>
<dbReference type="EC" id="3.1.1.47" evidence="1 5"/>
<gene>
    <name evidence="7 8" type="primary">LOC106805141</name>
</gene>
<evidence type="ECO:0000313" key="7">
    <source>
        <dbReference type="RefSeq" id="XP_014662114.1"/>
    </source>
</evidence>
<evidence type="ECO:0000256" key="2">
    <source>
        <dbReference type="ARBA" id="ARBA00022801"/>
    </source>
</evidence>
<accession>A0ABM1DQ93</accession>
<comment type="catalytic activity">
    <reaction evidence="5">
        <text>a 1-O-alkyl-2-acetyl-sn-glycero-3-phosphocholine + H2O = a 1-O-alkyl-sn-glycero-3-phosphocholine + acetate + H(+)</text>
        <dbReference type="Rhea" id="RHEA:17777"/>
        <dbReference type="ChEBI" id="CHEBI:15377"/>
        <dbReference type="ChEBI" id="CHEBI:15378"/>
        <dbReference type="ChEBI" id="CHEBI:30089"/>
        <dbReference type="ChEBI" id="CHEBI:30909"/>
        <dbReference type="ChEBI" id="CHEBI:36707"/>
        <dbReference type="EC" id="3.1.1.47"/>
    </reaction>
</comment>
<organism evidence="6 7">
    <name type="scientific">Priapulus caudatus</name>
    <name type="common">Priapulid worm</name>
    <dbReference type="NCBI Taxonomy" id="37621"/>
    <lineage>
        <taxon>Eukaryota</taxon>
        <taxon>Metazoa</taxon>
        <taxon>Ecdysozoa</taxon>
        <taxon>Scalidophora</taxon>
        <taxon>Priapulida</taxon>
        <taxon>Priapulimorpha</taxon>
        <taxon>Priapulimorphida</taxon>
        <taxon>Priapulidae</taxon>
        <taxon>Priapulus</taxon>
    </lineage>
</organism>
<dbReference type="RefSeq" id="XP_014662115.1">
    <property type="nucleotide sequence ID" value="XM_014806629.1"/>
</dbReference>
<name>A0ABM1DQ93_PRICU</name>
<dbReference type="RefSeq" id="XP_014662114.1">
    <property type="nucleotide sequence ID" value="XM_014806628.1"/>
</dbReference>
<dbReference type="PIRSF" id="PIRSF018169">
    <property type="entry name" value="PAF_acetylhydrolase"/>
    <property type="match status" value="1"/>
</dbReference>
<evidence type="ECO:0000256" key="5">
    <source>
        <dbReference type="PIRNR" id="PIRNR018169"/>
    </source>
</evidence>
<proteinExistence type="predicted"/>
<dbReference type="Gene3D" id="3.40.50.1820">
    <property type="entry name" value="alpha/beta hydrolase"/>
    <property type="match status" value="1"/>
</dbReference>
<keyword evidence="3 5" id="KW-0442">Lipid degradation</keyword>
<dbReference type="Pfam" id="PF03403">
    <property type="entry name" value="PAF-AH_p_II"/>
    <property type="match status" value="1"/>
</dbReference>